<organism evidence="1 2">
    <name type="scientific">Isoptericola hypogeus</name>
    <dbReference type="NCBI Taxonomy" id="300179"/>
    <lineage>
        <taxon>Bacteria</taxon>
        <taxon>Bacillati</taxon>
        <taxon>Actinomycetota</taxon>
        <taxon>Actinomycetes</taxon>
        <taxon>Micrococcales</taxon>
        <taxon>Promicromonosporaceae</taxon>
        <taxon>Isoptericola</taxon>
    </lineage>
</organism>
<dbReference type="RefSeq" id="WP_344246269.1">
    <property type="nucleotide sequence ID" value="NZ_BAAAPM010000003.1"/>
</dbReference>
<name>A0ABN2J118_9MICO</name>
<dbReference type="Proteomes" id="UP001501138">
    <property type="component" value="Unassembled WGS sequence"/>
</dbReference>
<gene>
    <name evidence="1" type="ORF">GCM10009809_10010</name>
</gene>
<comment type="caution">
    <text evidence="1">The sequence shown here is derived from an EMBL/GenBank/DDBJ whole genome shotgun (WGS) entry which is preliminary data.</text>
</comment>
<protein>
    <recommendedName>
        <fullName evidence="3">WXG100 family type VII secretion target</fullName>
    </recommendedName>
</protein>
<reference evidence="1 2" key="1">
    <citation type="journal article" date="2019" name="Int. J. Syst. Evol. Microbiol.">
        <title>The Global Catalogue of Microorganisms (GCM) 10K type strain sequencing project: providing services to taxonomists for standard genome sequencing and annotation.</title>
        <authorList>
            <consortium name="The Broad Institute Genomics Platform"/>
            <consortium name="The Broad Institute Genome Sequencing Center for Infectious Disease"/>
            <person name="Wu L."/>
            <person name="Ma J."/>
        </authorList>
    </citation>
    <scope>NUCLEOTIDE SEQUENCE [LARGE SCALE GENOMIC DNA]</scope>
    <source>
        <strain evidence="1 2">JCM 15589</strain>
    </source>
</reference>
<sequence length="101" mass="11344">MAGYDLSIDMDELRTLAEDLKTIKEEFEGADDHAEDAANATGHDGLRDKVNDFADKWRIKREEMTENVVKLQGIVQQISDTFTQVDTELAKALEDAAEKSK</sequence>
<evidence type="ECO:0008006" key="3">
    <source>
        <dbReference type="Google" id="ProtNLM"/>
    </source>
</evidence>
<keyword evidence="2" id="KW-1185">Reference proteome</keyword>
<accession>A0ABN2J118</accession>
<evidence type="ECO:0000313" key="2">
    <source>
        <dbReference type="Proteomes" id="UP001501138"/>
    </source>
</evidence>
<dbReference type="EMBL" id="BAAAPM010000003">
    <property type="protein sequence ID" value="GAA1715869.1"/>
    <property type="molecule type" value="Genomic_DNA"/>
</dbReference>
<evidence type="ECO:0000313" key="1">
    <source>
        <dbReference type="EMBL" id="GAA1715869.1"/>
    </source>
</evidence>
<proteinExistence type="predicted"/>